<dbReference type="InterPro" id="IPR012312">
    <property type="entry name" value="Hemerythrin-like"/>
</dbReference>
<dbReference type="RefSeq" id="WP_107007568.1">
    <property type="nucleotide sequence ID" value="NZ_JBHRSF010000102.1"/>
</dbReference>
<dbReference type="InterPro" id="IPR038309">
    <property type="entry name" value="Rsd/AlgQ_sf"/>
</dbReference>
<evidence type="ECO:0000313" key="4">
    <source>
        <dbReference type="Proteomes" id="UP000240957"/>
    </source>
</evidence>
<dbReference type="Proteomes" id="UP000240957">
    <property type="component" value="Unassembled WGS sequence"/>
</dbReference>
<dbReference type="AlphaFoldDB" id="A0A371YRX2"/>
<reference evidence="2" key="4">
    <citation type="submission" date="2024-09" db="EMBL/GenBank/DDBJ databases">
        <authorList>
            <person name="Sun Q."/>
            <person name="Mori K."/>
        </authorList>
    </citation>
    <scope>NUCLEOTIDE SEQUENCE</scope>
    <source>
        <strain evidence="2">KCTC 62575</strain>
    </source>
</reference>
<dbReference type="EMBL" id="JBHRSF010000102">
    <property type="protein sequence ID" value="MFC2997050.1"/>
    <property type="molecule type" value="Genomic_DNA"/>
</dbReference>
<evidence type="ECO:0000313" key="3">
    <source>
        <dbReference type="EMBL" id="RFC84211.1"/>
    </source>
</evidence>
<evidence type="ECO:0000259" key="1">
    <source>
        <dbReference type="Pfam" id="PF01814"/>
    </source>
</evidence>
<dbReference type="EMBL" id="PYIX02000008">
    <property type="protein sequence ID" value="RFC84211.1"/>
    <property type="molecule type" value="Genomic_DNA"/>
</dbReference>
<keyword evidence="5" id="KW-1185">Reference proteome</keyword>
<organism evidence="3 4">
    <name type="scientific">Acinetobacter sichuanensis</name>
    <dbReference type="NCBI Taxonomy" id="2136183"/>
    <lineage>
        <taxon>Bacteria</taxon>
        <taxon>Pseudomonadati</taxon>
        <taxon>Pseudomonadota</taxon>
        <taxon>Gammaproteobacteria</taxon>
        <taxon>Moraxellales</taxon>
        <taxon>Moraxellaceae</taxon>
        <taxon>Acinetobacter</taxon>
    </lineage>
</organism>
<feature type="domain" description="Hemerythrin-like" evidence="1">
    <location>
        <begin position="42"/>
        <end position="171"/>
    </location>
</feature>
<evidence type="ECO:0000313" key="2">
    <source>
        <dbReference type="EMBL" id="MFC2997050.1"/>
    </source>
</evidence>
<dbReference type="Gene3D" id="1.20.120.1370">
    <property type="entry name" value="Regulator of RNA polymerase sigma(70) subunit, domain 4"/>
    <property type="match status" value="1"/>
</dbReference>
<proteinExistence type="predicted"/>
<dbReference type="Proteomes" id="UP001595455">
    <property type="component" value="Unassembled WGS sequence"/>
</dbReference>
<accession>A0A371YRX2</accession>
<name>A0A371YRX2_9GAMM</name>
<gene>
    <name evidence="2" type="ORF">ACFODO_17690</name>
    <name evidence="3" type="ORF">C9E89_007145</name>
</gene>
<reference evidence="2" key="1">
    <citation type="journal article" date="2014" name="Int. J. Syst. Evol. Microbiol.">
        <title>Complete genome of a new Firmicutes species belonging to the dominant human colonic microbiota ('Ruminococcus bicirculans') reveals two chromosomes and a selective capacity to utilize plant glucans.</title>
        <authorList>
            <consortium name="NISC Comparative Sequencing Program"/>
            <person name="Wegmann U."/>
            <person name="Louis P."/>
            <person name="Goesmann A."/>
            <person name="Henrissat B."/>
            <person name="Duncan S.H."/>
            <person name="Flint H.J."/>
        </authorList>
    </citation>
    <scope>NUCLEOTIDE SEQUENCE</scope>
    <source>
        <strain evidence="2">KCTC 62575</strain>
    </source>
</reference>
<reference evidence="3 4" key="2">
    <citation type="submission" date="2018-08" db="EMBL/GenBank/DDBJ databases">
        <title>The draft genome of Acinetobacter sichuanensis strain WCHAc060041.</title>
        <authorList>
            <person name="Qin J."/>
            <person name="Feng Y."/>
            <person name="Zong Z."/>
        </authorList>
    </citation>
    <scope>NUCLEOTIDE SEQUENCE [LARGE SCALE GENOMIC DNA]</scope>
    <source>
        <strain evidence="3 4">WCHAc060041</strain>
    </source>
</reference>
<reference evidence="5" key="3">
    <citation type="journal article" date="2019" name="Int. J. Syst. Evol. Microbiol.">
        <title>The Global Catalogue of Microorganisms (GCM) 10K type strain sequencing project: providing services to taxonomists for standard genome sequencing and annotation.</title>
        <authorList>
            <consortium name="The Broad Institute Genomics Platform"/>
            <consortium name="The Broad Institute Genome Sequencing Center for Infectious Disease"/>
            <person name="Wu L."/>
            <person name="Ma J."/>
        </authorList>
    </citation>
    <scope>NUCLEOTIDE SEQUENCE [LARGE SCALE GENOMIC DNA]</scope>
    <source>
        <strain evidence="5">KCTC 62575</strain>
    </source>
</reference>
<evidence type="ECO:0000313" key="5">
    <source>
        <dbReference type="Proteomes" id="UP001595455"/>
    </source>
</evidence>
<dbReference type="OrthoDB" id="8526133at2"/>
<sequence length="176" mass="20853">MKKLLQLVYLFFQKLLGKSLKSPPSSFSTTLNSHTVSYCTHLIPSLKDSHQKLIKVYKQIEKSLKLKQYEEIKSLINTLNTDLQHHITQEDMSFYSYLEQQFSNQPDYLDFVKMYKEDMHHISQQLMTFIKKWQNETVSDTNVALFQKEYLVIGQVLTQRISGKEDQLYPLYQPSF</sequence>
<protein>
    <submittedName>
        <fullName evidence="3">Hemerythrin domain-containing protein</fullName>
    </submittedName>
</protein>
<comment type="caution">
    <text evidence="3">The sequence shown here is derived from an EMBL/GenBank/DDBJ whole genome shotgun (WGS) entry which is preliminary data.</text>
</comment>
<dbReference type="Pfam" id="PF01814">
    <property type="entry name" value="Hemerythrin"/>
    <property type="match status" value="1"/>
</dbReference>